<evidence type="ECO:0000313" key="5">
    <source>
        <dbReference type="Proteomes" id="UP000799324"/>
    </source>
</evidence>
<reference evidence="4" key="1">
    <citation type="journal article" date="2020" name="Stud. Mycol.">
        <title>101 Dothideomycetes genomes: a test case for predicting lifestyles and emergence of pathogens.</title>
        <authorList>
            <person name="Haridas S."/>
            <person name="Albert R."/>
            <person name="Binder M."/>
            <person name="Bloem J."/>
            <person name="Labutti K."/>
            <person name="Salamov A."/>
            <person name="Andreopoulos B."/>
            <person name="Baker S."/>
            <person name="Barry K."/>
            <person name="Bills G."/>
            <person name="Bluhm B."/>
            <person name="Cannon C."/>
            <person name="Castanera R."/>
            <person name="Culley D."/>
            <person name="Daum C."/>
            <person name="Ezra D."/>
            <person name="Gonzalez J."/>
            <person name="Henrissat B."/>
            <person name="Kuo A."/>
            <person name="Liang C."/>
            <person name="Lipzen A."/>
            <person name="Lutzoni F."/>
            <person name="Magnuson J."/>
            <person name="Mondo S."/>
            <person name="Nolan M."/>
            <person name="Ohm R."/>
            <person name="Pangilinan J."/>
            <person name="Park H.-J."/>
            <person name="Ramirez L."/>
            <person name="Alfaro M."/>
            <person name="Sun H."/>
            <person name="Tritt A."/>
            <person name="Yoshinaga Y."/>
            <person name="Zwiers L.-H."/>
            <person name="Turgeon B."/>
            <person name="Goodwin S."/>
            <person name="Spatafora J."/>
            <person name="Crous P."/>
            <person name="Grigoriev I."/>
        </authorList>
    </citation>
    <scope>NUCLEOTIDE SEQUENCE</scope>
    <source>
        <strain evidence="4">CBS 122681</strain>
    </source>
</reference>
<sequence length="95" mass="10539">MATSGTDADMSNVPHHASPQHVGHCIDLLRNALVCQPDLTLEVANRNMHGVTGFGTEHMCADWEKLVGWTEEWELWELKETDFSGEEGSSKIKSS</sequence>
<accession>A0A6A6TT20</accession>
<dbReference type="Pfam" id="PF11807">
    <property type="entry name" value="UstYa"/>
    <property type="match status" value="1"/>
</dbReference>
<comment type="similarity">
    <text evidence="3">Belongs to the ustYa family.</text>
</comment>
<name>A0A6A6TT20_9PLEO</name>
<evidence type="ECO:0000313" key="4">
    <source>
        <dbReference type="EMBL" id="KAF2662586.1"/>
    </source>
</evidence>
<proteinExistence type="inferred from homology"/>
<keyword evidence="2" id="KW-0560">Oxidoreductase</keyword>
<evidence type="ECO:0000256" key="1">
    <source>
        <dbReference type="ARBA" id="ARBA00004685"/>
    </source>
</evidence>
<dbReference type="AlphaFoldDB" id="A0A6A6TT20"/>
<dbReference type="EMBL" id="MU004289">
    <property type="protein sequence ID" value="KAF2662586.1"/>
    <property type="molecule type" value="Genomic_DNA"/>
</dbReference>
<dbReference type="PANTHER" id="PTHR33365">
    <property type="entry name" value="YALI0B05434P"/>
    <property type="match status" value="1"/>
</dbReference>
<keyword evidence="5" id="KW-1185">Reference proteome</keyword>
<dbReference type="InterPro" id="IPR021765">
    <property type="entry name" value="UstYa-like"/>
</dbReference>
<gene>
    <name evidence="4" type="ORF">K491DRAFT_686467</name>
</gene>
<dbReference type="OrthoDB" id="3687641at2759"/>
<organism evidence="4 5">
    <name type="scientific">Lophiostoma macrostomum CBS 122681</name>
    <dbReference type="NCBI Taxonomy" id="1314788"/>
    <lineage>
        <taxon>Eukaryota</taxon>
        <taxon>Fungi</taxon>
        <taxon>Dikarya</taxon>
        <taxon>Ascomycota</taxon>
        <taxon>Pezizomycotina</taxon>
        <taxon>Dothideomycetes</taxon>
        <taxon>Pleosporomycetidae</taxon>
        <taxon>Pleosporales</taxon>
        <taxon>Lophiostomataceae</taxon>
        <taxon>Lophiostoma</taxon>
    </lineage>
</organism>
<dbReference type="Proteomes" id="UP000799324">
    <property type="component" value="Unassembled WGS sequence"/>
</dbReference>
<dbReference type="PANTHER" id="PTHR33365:SF11">
    <property type="entry name" value="TAT PATHWAY SIGNAL SEQUENCE"/>
    <property type="match status" value="1"/>
</dbReference>
<dbReference type="GO" id="GO:0043386">
    <property type="term" value="P:mycotoxin biosynthetic process"/>
    <property type="evidence" value="ECO:0007669"/>
    <property type="project" value="InterPro"/>
</dbReference>
<evidence type="ECO:0000256" key="2">
    <source>
        <dbReference type="ARBA" id="ARBA00023002"/>
    </source>
</evidence>
<evidence type="ECO:0000256" key="3">
    <source>
        <dbReference type="ARBA" id="ARBA00035112"/>
    </source>
</evidence>
<dbReference type="GO" id="GO:0016491">
    <property type="term" value="F:oxidoreductase activity"/>
    <property type="evidence" value="ECO:0007669"/>
    <property type="project" value="UniProtKB-KW"/>
</dbReference>
<protein>
    <submittedName>
        <fullName evidence="4">Uncharacterized protein</fullName>
    </submittedName>
</protein>
<comment type="pathway">
    <text evidence="1">Mycotoxin biosynthesis.</text>
</comment>